<sequence>MIGRHLRITGRVQGVGYRYWFLGHAEALGLTGWVRNRADGSVEAVVQGADDAVVQIIAEAGSGPPNARVDQVEATEQPIDTTLTRFEQRLTC</sequence>
<dbReference type="Pfam" id="PF00708">
    <property type="entry name" value="Acylphosphatase"/>
    <property type="match status" value="1"/>
</dbReference>
<dbReference type="AlphaFoldDB" id="A0A0C9N770"/>
<comment type="similarity">
    <text evidence="1 5">Belongs to the acylphosphatase family.</text>
</comment>
<dbReference type="PANTHER" id="PTHR47268:SF4">
    <property type="entry name" value="ACYLPHOSPHATASE"/>
    <property type="match status" value="1"/>
</dbReference>
<dbReference type="Proteomes" id="UP000032025">
    <property type="component" value="Unassembled WGS sequence"/>
</dbReference>
<evidence type="ECO:0000256" key="3">
    <source>
        <dbReference type="ARBA" id="ARBA00047645"/>
    </source>
</evidence>
<protein>
    <recommendedName>
        <fullName evidence="2 4">acylphosphatase</fullName>
        <ecNumber evidence="2 4">3.6.1.7</ecNumber>
    </recommendedName>
</protein>
<feature type="active site" evidence="4">
    <location>
        <position position="36"/>
    </location>
</feature>
<dbReference type="RefSeq" id="WP_007405260.1">
    <property type="nucleotide sequence ID" value="NZ_BBJS01000055.1"/>
</dbReference>
<dbReference type="Gene3D" id="3.30.70.100">
    <property type="match status" value="1"/>
</dbReference>
<comment type="caution">
    <text evidence="7">The sequence shown here is derived from an EMBL/GenBank/DDBJ whole genome shotgun (WGS) entry which is preliminary data.</text>
</comment>
<dbReference type="EC" id="3.6.1.7" evidence="2 4"/>
<proteinExistence type="inferred from homology"/>
<gene>
    <name evidence="7" type="primary">acyP</name>
    <name evidence="7" type="ORF">SP6_55_00020</name>
</gene>
<organism evidence="7 8">
    <name type="scientific">Sphingomonas paucimobilis NBRC 13935</name>
    <dbReference type="NCBI Taxonomy" id="1219050"/>
    <lineage>
        <taxon>Bacteria</taxon>
        <taxon>Pseudomonadati</taxon>
        <taxon>Pseudomonadota</taxon>
        <taxon>Alphaproteobacteria</taxon>
        <taxon>Sphingomonadales</taxon>
        <taxon>Sphingomonadaceae</taxon>
        <taxon>Sphingomonas</taxon>
    </lineage>
</organism>
<dbReference type="SUPFAM" id="SSF54975">
    <property type="entry name" value="Acylphosphatase/BLUF domain-like"/>
    <property type="match status" value="1"/>
</dbReference>
<evidence type="ECO:0000256" key="5">
    <source>
        <dbReference type="RuleBase" id="RU004168"/>
    </source>
</evidence>
<evidence type="ECO:0000313" key="7">
    <source>
        <dbReference type="EMBL" id="GAN15284.1"/>
    </source>
</evidence>
<dbReference type="GeneID" id="78527526"/>
<comment type="catalytic activity">
    <reaction evidence="3 4">
        <text>an acyl phosphate + H2O = a carboxylate + phosphate + H(+)</text>
        <dbReference type="Rhea" id="RHEA:14965"/>
        <dbReference type="ChEBI" id="CHEBI:15377"/>
        <dbReference type="ChEBI" id="CHEBI:15378"/>
        <dbReference type="ChEBI" id="CHEBI:29067"/>
        <dbReference type="ChEBI" id="CHEBI:43474"/>
        <dbReference type="ChEBI" id="CHEBI:59918"/>
        <dbReference type="EC" id="3.6.1.7"/>
    </reaction>
</comment>
<dbReference type="InterPro" id="IPR017968">
    <property type="entry name" value="Acylphosphatase_CS"/>
</dbReference>
<name>A0A0C9N770_SPHPI</name>
<dbReference type="EMBL" id="BBJS01000055">
    <property type="protein sequence ID" value="GAN15284.1"/>
    <property type="molecule type" value="Genomic_DNA"/>
</dbReference>
<evidence type="ECO:0000259" key="6">
    <source>
        <dbReference type="PROSITE" id="PS51160"/>
    </source>
</evidence>
<dbReference type="PROSITE" id="PS00151">
    <property type="entry name" value="ACYLPHOSPHATASE_2"/>
    <property type="match status" value="1"/>
</dbReference>
<evidence type="ECO:0000256" key="1">
    <source>
        <dbReference type="ARBA" id="ARBA00005614"/>
    </source>
</evidence>
<accession>A0A0C9N770</accession>
<feature type="active site" evidence="4">
    <location>
        <position position="18"/>
    </location>
</feature>
<dbReference type="GO" id="GO:0003998">
    <property type="term" value="F:acylphosphatase activity"/>
    <property type="evidence" value="ECO:0007669"/>
    <property type="project" value="UniProtKB-EC"/>
</dbReference>
<dbReference type="InterPro" id="IPR001792">
    <property type="entry name" value="Acylphosphatase-like_dom"/>
</dbReference>
<dbReference type="InterPro" id="IPR020456">
    <property type="entry name" value="Acylphosphatase"/>
</dbReference>
<dbReference type="PROSITE" id="PS51160">
    <property type="entry name" value="ACYLPHOSPHATASE_3"/>
    <property type="match status" value="1"/>
</dbReference>
<evidence type="ECO:0000256" key="4">
    <source>
        <dbReference type="PROSITE-ProRule" id="PRU00520"/>
    </source>
</evidence>
<keyword evidence="4" id="KW-0378">Hydrolase</keyword>
<evidence type="ECO:0000313" key="8">
    <source>
        <dbReference type="Proteomes" id="UP000032025"/>
    </source>
</evidence>
<feature type="domain" description="Acylphosphatase-like" evidence="6">
    <location>
        <begin position="3"/>
        <end position="90"/>
    </location>
</feature>
<keyword evidence="8" id="KW-1185">Reference proteome</keyword>
<dbReference type="PRINTS" id="PR00112">
    <property type="entry name" value="ACYLPHPHTASE"/>
</dbReference>
<dbReference type="PANTHER" id="PTHR47268">
    <property type="entry name" value="ACYLPHOSPHATASE"/>
    <property type="match status" value="1"/>
</dbReference>
<evidence type="ECO:0000256" key="2">
    <source>
        <dbReference type="ARBA" id="ARBA00012150"/>
    </source>
</evidence>
<reference evidence="7 8" key="1">
    <citation type="submission" date="2014-08" db="EMBL/GenBank/DDBJ databases">
        <title>Whole genome shotgun sequence of Sphingomonas paucimobilis NBRC 13935.</title>
        <authorList>
            <person name="Hosoyama A."/>
            <person name="Hashimoto M."/>
            <person name="Hosoyama Y."/>
            <person name="Noguchi M."/>
            <person name="Uohara A."/>
            <person name="Ohji S."/>
            <person name="Katano-Makiyama Y."/>
            <person name="Ichikawa N."/>
            <person name="Kimura A."/>
            <person name="Yamazoe A."/>
            <person name="Fujita N."/>
        </authorList>
    </citation>
    <scope>NUCLEOTIDE SEQUENCE [LARGE SCALE GENOMIC DNA]</scope>
    <source>
        <strain evidence="7 8">NBRC 13935</strain>
    </source>
</reference>
<dbReference type="InterPro" id="IPR036046">
    <property type="entry name" value="Acylphosphatase-like_dom_sf"/>
</dbReference>